<dbReference type="STRING" id="126156.SAMN05421670_2480"/>
<name>A0A1I5Z7V1_9BACI</name>
<dbReference type="InterPro" id="IPR050570">
    <property type="entry name" value="Cell_wall_metabolism_enzyme"/>
</dbReference>
<organism evidence="4 5">
    <name type="scientific">Psychrobacillus psychrotolerans</name>
    <dbReference type="NCBI Taxonomy" id="126156"/>
    <lineage>
        <taxon>Bacteria</taxon>
        <taxon>Bacillati</taxon>
        <taxon>Bacillota</taxon>
        <taxon>Bacilli</taxon>
        <taxon>Bacillales</taxon>
        <taxon>Bacillaceae</taxon>
        <taxon>Psychrobacillus</taxon>
    </lineage>
</organism>
<dbReference type="EMBL" id="FOXU01000004">
    <property type="protein sequence ID" value="SFQ52549.1"/>
    <property type="molecule type" value="Genomic_DNA"/>
</dbReference>
<keyword evidence="1 2" id="KW-0732">Signal</keyword>
<dbReference type="PANTHER" id="PTHR21666">
    <property type="entry name" value="PEPTIDASE-RELATED"/>
    <property type="match status" value="1"/>
</dbReference>
<dbReference type="InterPro" id="IPR011055">
    <property type="entry name" value="Dup_hybrid_motif"/>
</dbReference>
<dbReference type="Proteomes" id="UP000198734">
    <property type="component" value="Unassembled WGS sequence"/>
</dbReference>
<feature type="chain" id="PRO_5011442205" evidence="2">
    <location>
        <begin position="25"/>
        <end position="336"/>
    </location>
</feature>
<evidence type="ECO:0000256" key="2">
    <source>
        <dbReference type="SAM" id="SignalP"/>
    </source>
</evidence>
<evidence type="ECO:0000259" key="3">
    <source>
        <dbReference type="Pfam" id="PF01551"/>
    </source>
</evidence>
<protein>
    <submittedName>
        <fullName evidence="4">Peptidase family M23</fullName>
    </submittedName>
</protein>
<feature type="signal peptide" evidence="2">
    <location>
        <begin position="1"/>
        <end position="24"/>
    </location>
</feature>
<dbReference type="SUPFAM" id="SSF51261">
    <property type="entry name" value="Duplicated hybrid motif"/>
    <property type="match status" value="1"/>
</dbReference>
<dbReference type="AlphaFoldDB" id="A0A1I5Z7V1"/>
<dbReference type="PANTHER" id="PTHR21666:SF289">
    <property type="entry name" value="L-ALA--D-GLU ENDOPEPTIDASE"/>
    <property type="match status" value="1"/>
</dbReference>
<dbReference type="Pfam" id="PF01551">
    <property type="entry name" value="Peptidase_M23"/>
    <property type="match status" value="1"/>
</dbReference>
<gene>
    <name evidence="4" type="ORF">SAMN05421670_2480</name>
</gene>
<evidence type="ECO:0000256" key="1">
    <source>
        <dbReference type="ARBA" id="ARBA00022729"/>
    </source>
</evidence>
<dbReference type="CDD" id="cd12797">
    <property type="entry name" value="M23_peptidase"/>
    <property type="match status" value="1"/>
</dbReference>
<evidence type="ECO:0000313" key="5">
    <source>
        <dbReference type="Proteomes" id="UP000198734"/>
    </source>
</evidence>
<evidence type="ECO:0000313" key="4">
    <source>
        <dbReference type="EMBL" id="SFQ52549.1"/>
    </source>
</evidence>
<reference evidence="5" key="1">
    <citation type="submission" date="2016-10" db="EMBL/GenBank/DDBJ databases">
        <authorList>
            <person name="Varghese N."/>
            <person name="Submissions S."/>
        </authorList>
    </citation>
    <scope>NUCLEOTIDE SEQUENCE [LARGE SCALE GENOMIC DNA]</scope>
    <source>
        <strain evidence="5">DSM 11706</strain>
    </source>
</reference>
<dbReference type="Gene3D" id="2.70.70.10">
    <property type="entry name" value="Glucose Permease (Domain IIA)"/>
    <property type="match status" value="1"/>
</dbReference>
<proteinExistence type="predicted"/>
<accession>A0A1I5Z7V1</accession>
<sequence length="336" mass="38853">MKIGLRQGFFVCVLSFLISTNVSAAEKEPTREEILEMRMDYYIKYSSEMLPWYYLAAIDQYERNLQEVRSDLPKREGVVAFQFSDDFWVGLLNPIRDDRNSTSITFFDGSGLDGNNDGFADLKHDDDVMFTLTNYLSERVVTEEDFEKTLKDYYTRDEAVKQIMTNAEIYKHYNTVDLDGRAFPLALQHNYSYRSTWGDRRGWGGRRMHEGTDLFASYGVPVKSTTYGIVETKGWNDYGGWRVGIRDVNNTYHYYAHLSGYTKELKEGDILEPGTVIGYVGSSGYGREGTSGKFPPHLHYGMYKFNGRTEWAYDPFPLLKRWEQQEKSAKKNPAAN</sequence>
<dbReference type="InterPro" id="IPR016047">
    <property type="entry name" value="M23ase_b-sheet_dom"/>
</dbReference>
<keyword evidence="5" id="KW-1185">Reference proteome</keyword>
<dbReference type="GO" id="GO:0004222">
    <property type="term" value="F:metalloendopeptidase activity"/>
    <property type="evidence" value="ECO:0007669"/>
    <property type="project" value="TreeGrafter"/>
</dbReference>
<feature type="domain" description="M23ase beta-sheet core" evidence="3">
    <location>
        <begin position="207"/>
        <end position="306"/>
    </location>
</feature>